<accession>J9G8V1</accession>
<dbReference type="Gene3D" id="1.25.40.390">
    <property type="match status" value="1"/>
</dbReference>
<sequence>MLTKYLKTTLICAAGIVLTACDFEDKNTNPNESTFIEPGPLLTYTQLNTSVDGHTKNMQIGCCMMMVQQTATLESTEAGVGDKYYMMQSAATSYFLDFYSTAIKNWREMEYQASLDPKYQNMQGVAKIWGAFLFQRMTDLYGNVPYSEAGLGFQQGIYKPKYDNQESIYKDLIEQVKAGIALLSADKPAIEGDLFYEGDINQWKKFGNSLLLRIGMRLSKVNPELAKATAQAAIEGGIMSAAEDMCRVKHIAGGRDYDKNQVTLRFQKDNYIGQDKVKISQTFMDHLTSTYDPRIRVFCSLKDGNDDPNVQKGLPNGYDKNTITSCPNYSGDITQYSNFNTKVILREDAPTLLLMPSESKLLEAEAALRGWVSGDANNLYKEAIRLSMKEQEVAYGVTISDEQVEAYLAQDLFNKADSQEKKLEVLGKEYWVTTFMNGYESYANWRRCGYPKLTPTNYAGNQSNGQIPRRLTYAIDEYTINKSHVEAANQQQGPDNLNTRIWWDKQ</sequence>
<comment type="caution">
    <text evidence="1">The sequence shown here is derived from an EMBL/GenBank/DDBJ whole genome shotgun (WGS) entry which is preliminary data.</text>
</comment>
<dbReference type="EMBL" id="AMCI01004388">
    <property type="protein sequence ID" value="EJW98192.1"/>
    <property type="molecule type" value="Genomic_DNA"/>
</dbReference>
<name>J9G8V1_9ZZZZ</name>
<evidence type="ECO:0008006" key="2">
    <source>
        <dbReference type="Google" id="ProtNLM"/>
    </source>
</evidence>
<reference evidence="1" key="1">
    <citation type="journal article" date="2012" name="PLoS ONE">
        <title>Gene sets for utilization of primary and secondary nutrition supplies in the distal gut of endangered iberian lynx.</title>
        <authorList>
            <person name="Alcaide M."/>
            <person name="Messina E."/>
            <person name="Richter M."/>
            <person name="Bargiela R."/>
            <person name="Peplies J."/>
            <person name="Huws S.A."/>
            <person name="Newbold C.J."/>
            <person name="Golyshin P.N."/>
            <person name="Simon M.A."/>
            <person name="Lopez G."/>
            <person name="Yakimov M.M."/>
            <person name="Ferrer M."/>
        </authorList>
    </citation>
    <scope>NUCLEOTIDE SEQUENCE</scope>
</reference>
<protein>
    <recommendedName>
        <fullName evidence="2">Lipoprotein</fullName>
    </recommendedName>
</protein>
<evidence type="ECO:0000313" key="1">
    <source>
        <dbReference type="EMBL" id="EJW98192.1"/>
    </source>
</evidence>
<dbReference type="AlphaFoldDB" id="J9G8V1"/>
<dbReference type="Pfam" id="PF12771">
    <property type="entry name" value="SusD-like_2"/>
    <property type="match status" value="1"/>
</dbReference>
<organism evidence="1">
    <name type="scientific">gut metagenome</name>
    <dbReference type="NCBI Taxonomy" id="749906"/>
    <lineage>
        <taxon>unclassified sequences</taxon>
        <taxon>metagenomes</taxon>
        <taxon>organismal metagenomes</taxon>
    </lineage>
</organism>
<gene>
    <name evidence="1" type="ORF">EVA_13701</name>
</gene>
<dbReference type="PROSITE" id="PS51257">
    <property type="entry name" value="PROKAR_LIPOPROTEIN"/>
    <property type="match status" value="1"/>
</dbReference>
<dbReference type="InterPro" id="IPR041662">
    <property type="entry name" value="SusD-like_2"/>
</dbReference>
<dbReference type="InterPro" id="IPR011990">
    <property type="entry name" value="TPR-like_helical_dom_sf"/>
</dbReference>
<proteinExistence type="predicted"/>
<dbReference type="SUPFAM" id="SSF48452">
    <property type="entry name" value="TPR-like"/>
    <property type="match status" value="1"/>
</dbReference>